<proteinExistence type="predicted"/>
<accession>A0A9P5X446</accession>
<dbReference type="AlphaFoldDB" id="A0A9P5X446"/>
<feature type="region of interest" description="Disordered" evidence="1">
    <location>
        <begin position="1"/>
        <end position="53"/>
    </location>
</feature>
<keyword evidence="3" id="KW-1185">Reference proteome</keyword>
<protein>
    <submittedName>
        <fullName evidence="2">Uncharacterized protein</fullName>
    </submittedName>
</protein>
<evidence type="ECO:0000313" key="2">
    <source>
        <dbReference type="EMBL" id="KAF9443294.1"/>
    </source>
</evidence>
<dbReference type="EMBL" id="MU151493">
    <property type="protein sequence ID" value="KAF9443294.1"/>
    <property type="molecule type" value="Genomic_DNA"/>
</dbReference>
<dbReference type="Proteomes" id="UP000807342">
    <property type="component" value="Unassembled WGS sequence"/>
</dbReference>
<organism evidence="2 3">
    <name type="scientific">Macrolepiota fuliginosa MF-IS2</name>
    <dbReference type="NCBI Taxonomy" id="1400762"/>
    <lineage>
        <taxon>Eukaryota</taxon>
        <taxon>Fungi</taxon>
        <taxon>Dikarya</taxon>
        <taxon>Basidiomycota</taxon>
        <taxon>Agaricomycotina</taxon>
        <taxon>Agaricomycetes</taxon>
        <taxon>Agaricomycetidae</taxon>
        <taxon>Agaricales</taxon>
        <taxon>Agaricineae</taxon>
        <taxon>Agaricaceae</taxon>
        <taxon>Macrolepiota</taxon>
    </lineage>
</organism>
<sequence>MKSTAAKRKQDDIVDEETSTRNKKKARPDGDSIDSFQDNCDDDPPADPSSSSSTLNLHALLDFSSLKDESAISNRFDEIARVLIHEHRLVVSNNGVETAFEIQEMEFYLQKGVYHEDPFTHGSEEQKVSGRWYFHRAPRKSADATRSSTSLTGYRGGTRKGLDLTIGGPPPQALSPYFSQPVKSSGTSDNAKQETRVEGADGGLLRGGILLRSLRGLAKNSTTGSSKSNSVSGPSLLVDRILELSGAPSISELVENAWRGDTAALNPPTPSSSRVSYLYFKRVTETASMLPKIHKSPRIGIDLSHPGTTVPASQSPSKKLHPRVRFLPKMYRYFTRPEELTKGRPQTFYGFIRATLASHPIYRDRSLSGDKPFREILAAGMGIKDAVVSKYLAEYELGRRDGLKHLKSCIGPNGKGAADSPTAYLKMMGALETVLVSSSENAGTRS</sequence>
<feature type="region of interest" description="Disordered" evidence="1">
    <location>
        <begin position="144"/>
        <end position="170"/>
    </location>
</feature>
<dbReference type="OrthoDB" id="16851at2759"/>
<reference evidence="2" key="1">
    <citation type="submission" date="2020-11" db="EMBL/GenBank/DDBJ databases">
        <authorList>
            <consortium name="DOE Joint Genome Institute"/>
            <person name="Ahrendt S."/>
            <person name="Riley R."/>
            <person name="Andreopoulos W."/>
            <person name="Labutti K."/>
            <person name="Pangilinan J."/>
            <person name="Ruiz-Duenas F.J."/>
            <person name="Barrasa J.M."/>
            <person name="Sanchez-Garcia M."/>
            <person name="Camarero S."/>
            <person name="Miyauchi S."/>
            <person name="Serrano A."/>
            <person name="Linde D."/>
            <person name="Babiker R."/>
            <person name="Drula E."/>
            <person name="Ayuso-Fernandez I."/>
            <person name="Pacheco R."/>
            <person name="Padilla G."/>
            <person name="Ferreira P."/>
            <person name="Barriuso J."/>
            <person name="Kellner H."/>
            <person name="Castanera R."/>
            <person name="Alfaro M."/>
            <person name="Ramirez L."/>
            <person name="Pisabarro A.G."/>
            <person name="Kuo A."/>
            <person name="Tritt A."/>
            <person name="Lipzen A."/>
            <person name="He G."/>
            <person name="Yan M."/>
            <person name="Ng V."/>
            <person name="Cullen D."/>
            <person name="Martin F."/>
            <person name="Rosso M.-N."/>
            <person name="Henrissat B."/>
            <person name="Hibbett D."/>
            <person name="Martinez A.T."/>
            <person name="Grigoriev I.V."/>
        </authorList>
    </citation>
    <scope>NUCLEOTIDE SEQUENCE</scope>
    <source>
        <strain evidence="2">MF-IS2</strain>
    </source>
</reference>
<evidence type="ECO:0000256" key="1">
    <source>
        <dbReference type="SAM" id="MobiDB-lite"/>
    </source>
</evidence>
<evidence type="ECO:0000313" key="3">
    <source>
        <dbReference type="Proteomes" id="UP000807342"/>
    </source>
</evidence>
<name>A0A9P5X446_9AGAR</name>
<comment type="caution">
    <text evidence="2">The sequence shown here is derived from an EMBL/GenBank/DDBJ whole genome shotgun (WGS) entry which is preliminary data.</text>
</comment>
<gene>
    <name evidence="2" type="ORF">P691DRAFT_713474</name>
</gene>